<evidence type="ECO:0000256" key="2">
    <source>
        <dbReference type="ARBA" id="ARBA00022485"/>
    </source>
</evidence>
<comment type="function">
    <text evidence="12">DNA repair enzyme that has both DNA N-glycosylase activity and AP-lyase activity. The DNA N-glycosylase activity releases various damaged pyrimidines from DNA by cleaving the N-glycosidic bond, leaving an AP (apurinic/apyrimidinic) site. The AP-lyase activity cleaves the phosphodiester bond 3' to the AP site by a beta-elimination, leaving a 3'-terminal unsaturated sugar and a product with a terminal 5'-phosphate.</text>
</comment>
<keyword evidence="15" id="KW-0255">Endonuclease</keyword>
<keyword evidence="8 12" id="KW-0238">DNA-binding</keyword>
<evidence type="ECO:0000256" key="4">
    <source>
        <dbReference type="ARBA" id="ARBA00022763"/>
    </source>
</evidence>
<dbReference type="InterPro" id="IPR003651">
    <property type="entry name" value="Endonuclease3_FeS-loop_motif"/>
</dbReference>
<dbReference type="InterPro" id="IPR011257">
    <property type="entry name" value="DNA_glycosylase"/>
</dbReference>
<dbReference type="InterPro" id="IPR004035">
    <property type="entry name" value="Endouclease-III_FeS-bd_BS"/>
</dbReference>
<dbReference type="Pfam" id="PF00633">
    <property type="entry name" value="HHH"/>
    <property type="match status" value="1"/>
</dbReference>
<comment type="catalytic activity">
    <reaction evidence="12">
        <text>2'-deoxyribonucleotide-(2'-deoxyribose 5'-phosphate)-2'-deoxyribonucleotide-DNA = a 3'-end 2'-deoxyribonucleotide-(2,3-dehydro-2,3-deoxyribose 5'-phosphate)-DNA + a 5'-end 5'-phospho-2'-deoxyribonucleoside-DNA + H(+)</text>
        <dbReference type="Rhea" id="RHEA:66592"/>
        <dbReference type="Rhea" id="RHEA-COMP:13180"/>
        <dbReference type="Rhea" id="RHEA-COMP:16897"/>
        <dbReference type="Rhea" id="RHEA-COMP:17067"/>
        <dbReference type="ChEBI" id="CHEBI:15378"/>
        <dbReference type="ChEBI" id="CHEBI:136412"/>
        <dbReference type="ChEBI" id="CHEBI:157695"/>
        <dbReference type="ChEBI" id="CHEBI:167181"/>
        <dbReference type="EC" id="4.2.99.18"/>
    </reaction>
</comment>
<keyword evidence="15" id="KW-0540">Nuclease</keyword>
<keyword evidence="10 12" id="KW-0456">Lyase</keyword>
<dbReference type="FunFam" id="1.10.340.30:FF:000001">
    <property type="entry name" value="Endonuclease III"/>
    <property type="match status" value="1"/>
</dbReference>
<dbReference type="NCBIfam" id="TIGR01083">
    <property type="entry name" value="nth"/>
    <property type="match status" value="1"/>
</dbReference>
<feature type="region of interest" description="Disordered" evidence="13">
    <location>
        <begin position="357"/>
        <end position="440"/>
    </location>
</feature>
<dbReference type="Pfam" id="PF10576">
    <property type="entry name" value="EndIII_4Fe-2S"/>
    <property type="match status" value="1"/>
</dbReference>
<evidence type="ECO:0000256" key="12">
    <source>
        <dbReference type="HAMAP-Rule" id="MF_00942"/>
    </source>
</evidence>
<dbReference type="OrthoDB" id="9800977at2"/>
<comment type="caution">
    <text evidence="15">The sequence shown here is derived from an EMBL/GenBank/DDBJ whole genome shotgun (WGS) entry which is preliminary data.</text>
</comment>
<evidence type="ECO:0000256" key="7">
    <source>
        <dbReference type="ARBA" id="ARBA00023014"/>
    </source>
</evidence>
<accession>A0A7U9PX49</accession>
<dbReference type="InterPro" id="IPR000445">
    <property type="entry name" value="HhH_motif"/>
</dbReference>
<feature type="binding site" evidence="12">
    <location>
        <position position="325"/>
    </location>
    <ligand>
        <name>[4Fe-4S] cluster</name>
        <dbReference type="ChEBI" id="CHEBI:49883"/>
    </ligand>
</feature>
<dbReference type="GO" id="GO:0006285">
    <property type="term" value="P:base-excision repair, AP site formation"/>
    <property type="evidence" value="ECO:0007669"/>
    <property type="project" value="TreeGrafter"/>
</dbReference>
<keyword evidence="3 12" id="KW-0479">Metal-binding</keyword>
<dbReference type="PANTHER" id="PTHR10359:SF18">
    <property type="entry name" value="ENDONUCLEASE III"/>
    <property type="match status" value="1"/>
</dbReference>
<dbReference type="EC" id="4.2.99.18" evidence="12"/>
<keyword evidence="6 12" id="KW-0408">Iron</keyword>
<dbReference type="EMBL" id="BHZC01000001">
    <property type="protein sequence ID" value="GCD36022.1"/>
    <property type="molecule type" value="Genomic_DNA"/>
</dbReference>
<organism evidence="15 16">
    <name type="scientific">Streptomyces chrestomyceticus JCM 4735</name>
    <dbReference type="NCBI Taxonomy" id="1306181"/>
    <lineage>
        <taxon>Bacteria</taxon>
        <taxon>Bacillati</taxon>
        <taxon>Actinomycetota</taxon>
        <taxon>Actinomycetes</taxon>
        <taxon>Kitasatosporales</taxon>
        <taxon>Streptomycetaceae</taxon>
        <taxon>Streptomyces</taxon>
    </lineage>
</organism>
<evidence type="ECO:0000313" key="15">
    <source>
        <dbReference type="EMBL" id="GCD36022.1"/>
    </source>
</evidence>
<dbReference type="SUPFAM" id="SSF48150">
    <property type="entry name" value="DNA-glycosylase"/>
    <property type="match status" value="1"/>
</dbReference>
<keyword evidence="9 12" id="KW-0234">DNA repair</keyword>
<dbReference type="CDD" id="cd00056">
    <property type="entry name" value="ENDO3c"/>
    <property type="match status" value="1"/>
</dbReference>
<dbReference type="FunFam" id="1.10.1670.10:FF:000001">
    <property type="entry name" value="Endonuclease III"/>
    <property type="match status" value="1"/>
</dbReference>
<feature type="compositionally biased region" description="Low complexity" evidence="13">
    <location>
        <begin position="38"/>
        <end position="65"/>
    </location>
</feature>
<dbReference type="GO" id="GO:0003677">
    <property type="term" value="F:DNA binding"/>
    <property type="evidence" value="ECO:0007669"/>
    <property type="project" value="UniProtKB-UniRule"/>
</dbReference>
<dbReference type="PANTHER" id="PTHR10359">
    <property type="entry name" value="A/G-SPECIFIC ADENINE GLYCOSYLASE/ENDONUCLEASE III"/>
    <property type="match status" value="1"/>
</dbReference>
<keyword evidence="5 12" id="KW-0378">Hydrolase</keyword>
<evidence type="ECO:0000256" key="5">
    <source>
        <dbReference type="ARBA" id="ARBA00022801"/>
    </source>
</evidence>
<dbReference type="GO" id="GO:0051539">
    <property type="term" value="F:4 iron, 4 sulfur cluster binding"/>
    <property type="evidence" value="ECO:0007669"/>
    <property type="project" value="UniProtKB-UniRule"/>
</dbReference>
<dbReference type="InterPro" id="IPR023170">
    <property type="entry name" value="HhH_base_excis_C"/>
</dbReference>
<evidence type="ECO:0000256" key="1">
    <source>
        <dbReference type="ARBA" id="ARBA00008343"/>
    </source>
</evidence>
<dbReference type="PROSITE" id="PS00764">
    <property type="entry name" value="ENDONUCLEASE_III_1"/>
    <property type="match status" value="1"/>
</dbReference>
<dbReference type="Gene3D" id="1.10.1670.10">
    <property type="entry name" value="Helix-hairpin-Helix base-excision DNA repair enzymes (C-terminal)"/>
    <property type="match status" value="1"/>
</dbReference>
<dbReference type="InterPro" id="IPR003265">
    <property type="entry name" value="HhH-GPD_domain"/>
</dbReference>
<dbReference type="SMART" id="SM00525">
    <property type="entry name" value="FES"/>
    <property type="match status" value="1"/>
</dbReference>
<name>A0A7U9PX49_9ACTN</name>
<feature type="domain" description="HhH-GPD" evidence="14">
    <location>
        <begin position="169"/>
        <end position="316"/>
    </location>
</feature>
<evidence type="ECO:0000256" key="10">
    <source>
        <dbReference type="ARBA" id="ARBA00023239"/>
    </source>
</evidence>
<comment type="cofactor">
    <cofactor evidence="12">
        <name>[4Fe-4S] cluster</name>
        <dbReference type="ChEBI" id="CHEBI:49883"/>
    </cofactor>
    <text evidence="12">Binds 1 [4Fe-4S] cluster.</text>
</comment>
<dbReference type="GO" id="GO:0019104">
    <property type="term" value="F:DNA N-glycosylase activity"/>
    <property type="evidence" value="ECO:0007669"/>
    <property type="project" value="UniProtKB-UniRule"/>
</dbReference>
<dbReference type="InterPro" id="IPR005759">
    <property type="entry name" value="Nth"/>
</dbReference>
<keyword evidence="7 12" id="KW-0411">Iron-sulfur</keyword>
<feature type="region of interest" description="Disordered" evidence="13">
    <location>
        <begin position="1"/>
        <end position="131"/>
    </location>
</feature>
<keyword evidence="2 12" id="KW-0004">4Fe-4S</keyword>
<gene>
    <name evidence="12 15" type="primary">nth</name>
    <name evidence="15" type="ORF">OEIGOIKO_03774</name>
</gene>
<evidence type="ECO:0000256" key="6">
    <source>
        <dbReference type="ARBA" id="ARBA00023004"/>
    </source>
</evidence>
<protein>
    <recommendedName>
        <fullName evidence="12">Endonuclease III</fullName>
        <ecNumber evidence="12">4.2.99.18</ecNumber>
    </recommendedName>
    <alternativeName>
        <fullName evidence="12">DNA-(apurinic or apyrimidinic site) lyase</fullName>
    </alternativeName>
</protein>
<evidence type="ECO:0000256" key="13">
    <source>
        <dbReference type="SAM" id="MobiDB-lite"/>
    </source>
</evidence>
<dbReference type="Proteomes" id="UP000287830">
    <property type="component" value="Unassembled WGS sequence"/>
</dbReference>
<feature type="binding site" evidence="12">
    <location>
        <position position="328"/>
    </location>
    <ligand>
        <name>[4Fe-4S] cluster</name>
        <dbReference type="ChEBI" id="CHEBI:49883"/>
    </ligand>
</feature>
<dbReference type="GO" id="GO:0140078">
    <property type="term" value="F:class I DNA-(apurinic or apyrimidinic site) endonuclease activity"/>
    <property type="evidence" value="ECO:0007669"/>
    <property type="project" value="UniProtKB-EC"/>
</dbReference>
<dbReference type="HAMAP" id="MF_00942">
    <property type="entry name" value="Nth"/>
    <property type="match status" value="1"/>
</dbReference>
<feature type="compositionally biased region" description="Basic residues" evidence="13">
    <location>
        <begin position="392"/>
        <end position="401"/>
    </location>
</feature>
<proteinExistence type="inferred from homology"/>
<evidence type="ECO:0000256" key="3">
    <source>
        <dbReference type="ARBA" id="ARBA00022723"/>
    </source>
</evidence>
<keyword evidence="4 12" id="KW-0227">DNA damage</keyword>
<evidence type="ECO:0000259" key="14">
    <source>
        <dbReference type="SMART" id="SM00478"/>
    </source>
</evidence>
<sequence>MSAGRDSAVGEQAPAEAAKAVKSGEKVRKATTRKKSADTAATGTSAAKKTTAKTAAAKKTTAAKSAAKKTTAKKATAGGTTAKKTAAAPKTAAPKTPAKKSATKAPAKTAGTTPAKATTAPTRAFKDESRTAMVRRARRMNRELAEVYPYAHPELDFRNSFELLCATVLSAQTTDLRVNQTTPALFAAYPTPEDMAAADPERLEELIRPTGFFRAKAKSLLGLSTALRDRFDGEVPGRLEDLVTLPGVGRKTANVVLGNAFGVPGITVDTHFGRLVRRFGWTEQTDPEKVEAEIAEIFPKSEWTMLSHRVVFHGRRVCHSRKPACGACPIAHDCPSYGEGELDPEKAKKLLKYEMGGQPGQRLRPRPTIRDSPRRRWRAVERRPCPVPAAPARRRPFRLRRPARDESVTPRKGTGPPAAGLTPKRTGHGRMTIDPTDPRA</sequence>
<dbReference type="AlphaFoldDB" id="A0A7U9PX49"/>
<feature type="compositionally biased region" description="Basic and acidic residues" evidence="13">
    <location>
        <begin position="368"/>
        <end position="384"/>
    </location>
</feature>
<feature type="compositionally biased region" description="Low complexity" evidence="13">
    <location>
        <begin position="103"/>
        <end position="122"/>
    </location>
</feature>
<feature type="binding site" evidence="12">
    <location>
        <position position="318"/>
    </location>
    <ligand>
        <name>[4Fe-4S] cluster</name>
        <dbReference type="ChEBI" id="CHEBI:49883"/>
    </ligand>
</feature>
<evidence type="ECO:0000256" key="8">
    <source>
        <dbReference type="ARBA" id="ARBA00023125"/>
    </source>
</evidence>
<dbReference type="GO" id="GO:0046872">
    <property type="term" value="F:metal ion binding"/>
    <property type="evidence" value="ECO:0007669"/>
    <property type="project" value="UniProtKB-KW"/>
</dbReference>
<dbReference type="InterPro" id="IPR004036">
    <property type="entry name" value="Endonuclease-III-like_CS2"/>
</dbReference>
<feature type="compositionally biased region" description="Low complexity" evidence="13">
    <location>
        <begin position="73"/>
        <end position="96"/>
    </location>
</feature>
<keyword evidence="11 12" id="KW-0326">Glycosidase</keyword>
<feature type="binding site" evidence="12">
    <location>
        <position position="334"/>
    </location>
    <ligand>
        <name>[4Fe-4S] cluster</name>
        <dbReference type="ChEBI" id="CHEBI:49883"/>
    </ligand>
</feature>
<dbReference type="SMART" id="SM00478">
    <property type="entry name" value="ENDO3c"/>
    <property type="match status" value="1"/>
</dbReference>
<evidence type="ECO:0000256" key="11">
    <source>
        <dbReference type="ARBA" id="ARBA00023295"/>
    </source>
</evidence>
<comment type="similarity">
    <text evidence="1 12">Belongs to the Nth/MutY family.</text>
</comment>
<dbReference type="Pfam" id="PF00730">
    <property type="entry name" value="HhH-GPD"/>
    <property type="match status" value="1"/>
</dbReference>
<dbReference type="PROSITE" id="PS01155">
    <property type="entry name" value="ENDONUCLEASE_III_2"/>
    <property type="match status" value="1"/>
</dbReference>
<evidence type="ECO:0000313" key="16">
    <source>
        <dbReference type="Proteomes" id="UP000287830"/>
    </source>
</evidence>
<dbReference type="Gene3D" id="1.10.340.30">
    <property type="entry name" value="Hypothetical protein, domain 2"/>
    <property type="match status" value="1"/>
</dbReference>
<evidence type="ECO:0000256" key="9">
    <source>
        <dbReference type="ARBA" id="ARBA00023204"/>
    </source>
</evidence>
<reference evidence="15 16" key="1">
    <citation type="submission" date="2018-11" db="EMBL/GenBank/DDBJ databases">
        <title>Whole genome sequence of Streptomyces chrestomyceticus NBRC 13444(T).</title>
        <authorList>
            <person name="Komaki H."/>
            <person name="Tamura T."/>
        </authorList>
    </citation>
    <scope>NUCLEOTIDE SEQUENCE [LARGE SCALE GENOMIC DNA]</scope>
    <source>
        <strain evidence="15 16">NBRC 13444</strain>
    </source>
</reference>